<dbReference type="InterPro" id="IPR002347">
    <property type="entry name" value="SDR_fam"/>
</dbReference>
<dbReference type="Pfam" id="PF13561">
    <property type="entry name" value="adh_short_C2"/>
    <property type="match status" value="1"/>
</dbReference>
<sequence>MNTDNGCSAFSLVIGASGGIGAALLAQLQADPRYAMTLGLSRRSTPPLDLLDEASIAAAAQHVKTLLAEHGRVLNLIVDATGMLHTPTHQPEKSWAQLDAAQMALVFAINAIGPALLMKHFLPLLPRQGTPVFATLSAKVGSIGDNRLGGWYSYRASKAALNQLVHTAAIELRRRVPQAICVALHPGTVHSALSKPFAKTGLTVRQPDVAAAELLATIAALKPEDSGGFFSYDGEVLPW</sequence>
<dbReference type="PRINTS" id="PR00081">
    <property type="entry name" value="GDHRDH"/>
</dbReference>
<name>A0A1W9KUM8_9BURK</name>
<dbReference type="AlphaFoldDB" id="A0A1W9KUM8"/>
<protein>
    <submittedName>
        <fullName evidence="1">C-factor</fullName>
    </submittedName>
</protein>
<dbReference type="Proteomes" id="UP000192505">
    <property type="component" value="Unassembled WGS sequence"/>
</dbReference>
<dbReference type="PANTHER" id="PTHR43544">
    <property type="entry name" value="SHORT-CHAIN DEHYDROGENASE/REDUCTASE"/>
    <property type="match status" value="1"/>
</dbReference>
<accession>A0A1W9KUM8</accession>
<dbReference type="InterPro" id="IPR051468">
    <property type="entry name" value="Fungal_SecMetab_SDRs"/>
</dbReference>
<dbReference type="CDD" id="cd05325">
    <property type="entry name" value="carb_red_sniffer_like_SDR_c"/>
    <property type="match status" value="1"/>
</dbReference>
<dbReference type="EMBL" id="MTEI01000005">
    <property type="protein sequence ID" value="OQW88213.1"/>
    <property type="molecule type" value="Genomic_DNA"/>
</dbReference>
<dbReference type="SUPFAM" id="SSF51735">
    <property type="entry name" value="NAD(P)-binding Rossmann-fold domains"/>
    <property type="match status" value="1"/>
</dbReference>
<dbReference type="GO" id="GO:0005737">
    <property type="term" value="C:cytoplasm"/>
    <property type="evidence" value="ECO:0007669"/>
    <property type="project" value="TreeGrafter"/>
</dbReference>
<comment type="caution">
    <text evidence="1">The sequence shown here is derived from an EMBL/GenBank/DDBJ whole genome shotgun (WGS) entry which is preliminary data.</text>
</comment>
<dbReference type="GO" id="GO:0016491">
    <property type="term" value="F:oxidoreductase activity"/>
    <property type="evidence" value="ECO:0007669"/>
    <property type="project" value="TreeGrafter"/>
</dbReference>
<dbReference type="PANTHER" id="PTHR43544:SF12">
    <property type="entry name" value="NAD(P)-BINDING ROSSMANN-FOLD SUPERFAMILY PROTEIN"/>
    <property type="match status" value="1"/>
</dbReference>
<gene>
    <name evidence="1" type="ORF">BWK72_10020</name>
</gene>
<organism evidence="1 2">
    <name type="scientific">Rhodoferax ferrireducens</name>
    <dbReference type="NCBI Taxonomy" id="192843"/>
    <lineage>
        <taxon>Bacteria</taxon>
        <taxon>Pseudomonadati</taxon>
        <taxon>Pseudomonadota</taxon>
        <taxon>Betaproteobacteria</taxon>
        <taxon>Burkholderiales</taxon>
        <taxon>Comamonadaceae</taxon>
        <taxon>Rhodoferax</taxon>
    </lineage>
</organism>
<dbReference type="InterPro" id="IPR036291">
    <property type="entry name" value="NAD(P)-bd_dom_sf"/>
</dbReference>
<reference evidence="1 2" key="1">
    <citation type="submission" date="2017-01" db="EMBL/GenBank/DDBJ databases">
        <title>Novel large sulfur bacteria in the metagenomes of groundwater-fed chemosynthetic microbial mats in the Lake Huron basin.</title>
        <authorList>
            <person name="Sharrar A.M."/>
            <person name="Flood B.E."/>
            <person name="Bailey J.V."/>
            <person name="Jones D.S."/>
            <person name="Biddanda B."/>
            <person name="Ruberg S.A."/>
            <person name="Marcus D.N."/>
            <person name="Dick G.J."/>
        </authorList>
    </citation>
    <scope>NUCLEOTIDE SEQUENCE [LARGE SCALE GENOMIC DNA]</scope>
    <source>
        <strain evidence="1">A7</strain>
    </source>
</reference>
<evidence type="ECO:0000313" key="1">
    <source>
        <dbReference type="EMBL" id="OQW88213.1"/>
    </source>
</evidence>
<proteinExistence type="predicted"/>
<dbReference type="Gene3D" id="3.40.50.720">
    <property type="entry name" value="NAD(P)-binding Rossmann-like Domain"/>
    <property type="match status" value="1"/>
</dbReference>
<evidence type="ECO:0000313" key="2">
    <source>
        <dbReference type="Proteomes" id="UP000192505"/>
    </source>
</evidence>